<evidence type="ECO:0000313" key="8">
    <source>
        <dbReference type="Proteomes" id="UP001530377"/>
    </source>
</evidence>
<dbReference type="GO" id="GO:0046872">
    <property type="term" value="F:metal ion binding"/>
    <property type="evidence" value="ECO:0007669"/>
    <property type="project" value="UniProtKB-KW"/>
</dbReference>
<evidence type="ECO:0000256" key="3">
    <source>
        <dbReference type="ARBA" id="ARBA00022842"/>
    </source>
</evidence>
<keyword evidence="3" id="KW-0460">Magnesium</keyword>
<dbReference type="Gene3D" id="3.40.50.300">
    <property type="entry name" value="P-loop containing nucleotide triphosphate hydrolases"/>
    <property type="match status" value="1"/>
</dbReference>
<dbReference type="PANTHER" id="PTHR11649">
    <property type="entry name" value="MSS1/TRME-RELATED GTP-BINDING PROTEIN"/>
    <property type="match status" value="1"/>
</dbReference>
<organism evidence="7 8">
    <name type="scientific">Cyclostephanos tholiformis</name>
    <dbReference type="NCBI Taxonomy" id="382380"/>
    <lineage>
        <taxon>Eukaryota</taxon>
        <taxon>Sar</taxon>
        <taxon>Stramenopiles</taxon>
        <taxon>Ochrophyta</taxon>
        <taxon>Bacillariophyta</taxon>
        <taxon>Coscinodiscophyceae</taxon>
        <taxon>Thalassiosirophycidae</taxon>
        <taxon>Stephanodiscales</taxon>
        <taxon>Stephanodiscaceae</taxon>
        <taxon>Cyclostephanos</taxon>
    </lineage>
</organism>
<proteinExistence type="predicted"/>
<feature type="compositionally biased region" description="Acidic residues" evidence="5">
    <location>
        <begin position="340"/>
        <end position="355"/>
    </location>
</feature>
<dbReference type="PROSITE" id="PS51706">
    <property type="entry name" value="G_ENGB"/>
    <property type="match status" value="1"/>
</dbReference>
<feature type="compositionally biased region" description="Low complexity" evidence="5">
    <location>
        <begin position="23"/>
        <end position="32"/>
    </location>
</feature>
<feature type="region of interest" description="Disordered" evidence="5">
    <location>
        <begin position="131"/>
        <end position="150"/>
    </location>
</feature>
<keyword evidence="2" id="KW-0547">Nucleotide-binding</keyword>
<feature type="domain" description="EngB-type G" evidence="6">
    <location>
        <begin position="74"/>
        <end position="337"/>
    </location>
</feature>
<evidence type="ECO:0000256" key="4">
    <source>
        <dbReference type="ARBA" id="ARBA00023134"/>
    </source>
</evidence>
<sequence length="361" mass="39535">MDEITGEVYVDPTSLFAGGGGASSSSSSSSSSSGGGDGRSRRSPRSLLPRSFRNASLHYFHPSSFANHEPPNYGVPEVAFLGRSNTGKSSLINALSSLIGGGGGGGGGELARTSKRPGRTQTVNYFGLIPHDSSLPSSSPSSSSPSATAHAAAMARRSRLFLVDLPGFGYASAPDANVDEWQERTQKFLISRASSSTPQSSPQSSSWDAEYDNNTDRRRISRRRDHSPPLKRLYLLLDSRLSDVSLLDLAVMGWCDEYSIPYTIVLTKVDGTSRAMCVKLTNQLCMRYHSLYMDEEEEEKEDCRGEVYMDPVVYWTSSKDGLGMHELLVSVENSMYVTEEDYYSDDSMDDEEEGEDRNSRQ</sequence>
<dbReference type="GO" id="GO:0005525">
    <property type="term" value="F:GTP binding"/>
    <property type="evidence" value="ECO:0007669"/>
    <property type="project" value="UniProtKB-KW"/>
</dbReference>
<evidence type="ECO:0000259" key="6">
    <source>
        <dbReference type="PROSITE" id="PS51706"/>
    </source>
</evidence>
<dbReference type="InterPro" id="IPR030393">
    <property type="entry name" value="G_ENGB_dom"/>
</dbReference>
<dbReference type="InterPro" id="IPR027417">
    <property type="entry name" value="P-loop_NTPase"/>
</dbReference>
<dbReference type="SUPFAM" id="SSF52540">
    <property type="entry name" value="P-loop containing nucleoside triphosphate hydrolases"/>
    <property type="match status" value="1"/>
</dbReference>
<feature type="compositionally biased region" description="Low complexity" evidence="5">
    <location>
        <begin position="133"/>
        <end position="150"/>
    </location>
</feature>
<evidence type="ECO:0000256" key="1">
    <source>
        <dbReference type="ARBA" id="ARBA00022723"/>
    </source>
</evidence>
<dbReference type="PANTHER" id="PTHR11649:SF75">
    <property type="entry name" value="PROTEIN, PUTATIVE, EXPRESSED-RELATED"/>
    <property type="match status" value="1"/>
</dbReference>
<reference evidence="7 8" key="1">
    <citation type="submission" date="2024-10" db="EMBL/GenBank/DDBJ databases">
        <title>Updated reference genomes for cyclostephanoid diatoms.</title>
        <authorList>
            <person name="Roberts W.R."/>
            <person name="Alverson A.J."/>
        </authorList>
    </citation>
    <scope>NUCLEOTIDE SEQUENCE [LARGE SCALE GENOMIC DNA]</scope>
    <source>
        <strain evidence="7 8">AJA228-03</strain>
    </source>
</reference>
<accession>A0ABD3SS07</accession>
<evidence type="ECO:0000313" key="7">
    <source>
        <dbReference type="EMBL" id="KAL3827404.1"/>
    </source>
</evidence>
<dbReference type="InterPro" id="IPR006073">
    <property type="entry name" value="GTP-bd"/>
</dbReference>
<dbReference type="EMBL" id="JALLPB020000004">
    <property type="protein sequence ID" value="KAL3827404.1"/>
    <property type="molecule type" value="Genomic_DNA"/>
</dbReference>
<dbReference type="Pfam" id="PF01926">
    <property type="entry name" value="MMR_HSR1"/>
    <property type="match status" value="1"/>
</dbReference>
<dbReference type="CDD" id="cd01876">
    <property type="entry name" value="YihA_EngB"/>
    <property type="match status" value="1"/>
</dbReference>
<dbReference type="Proteomes" id="UP001530377">
    <property type="component" value="Unassembled WGS sequence"/>
</dbReference>
<keyword evidence="4" id="KW-0342">GTP-binding</keyword>
<dbReference type="AlphaFoldDB" id="A0ABD3SS07"/>
<feature type="region of interest" description="Disordered" evidence="5">
    <location>
        <begin position="190"/>
        <end position="223"/>
    </location>
</feature>
<feature type="region of interest" description="Disordered" evidence="5">
    <location>
        <begin position="340"/>
        <end position="361"/>
    </location>
</feature>
<feature type="compositionally biased region" description="Low complexity" evidence="5">
    <location>
        <begin position="194"/>
        <end position="206"/>
    </location>
</feature>
<protein>
    <recommendedName>
        <fullName evidence="6">EngB-type G domain-containing protein</fullName>
    </recommendedName>
</protein>
<gene>
    <name evidence="7" type="ORF">ACHAXA_003138</name>
</gene>
<name>A0ABD3SS07_9STRA</name>
<evidence type="ECO:0000256" key="5">
    <source>
        <dbReference type="SAM" id="MobiDB-lite"/>
    </source>
</evidence>
<comment type="caution">
    <text evidence="7">The sequence shown here is derived from an EMBL/GenBank/DDBJ whole genome shotgun (WGS) entry which is preliminary data.</text>
</comment>
<keyword evidence="8" id="KW-1185">Reference proteome</keyword>
<keyword evidence="1" id="KW-0479">Metal-binding</keyword>
<feature type="region of interest" description="Disordered" evidence="5">
    <location>
        <begin position="1"/>
        <end position="48"/>
    </location>
</feature>
<evidence type="ECO:0000256" key="2">
    <source>
        <dbReference type="ARBA" id="ARBA00022741"/>
    </source>
</evidence>